<evidence type="ECO:0000313" key="3">
    <source>
        <dbReference type="Proteomes" id="UP000309340"/>
    </source>
</evidence>
<dbReference type="Gene3D" id="3.40.50.300">
    <property type="entry name" value="P-loop containing nucleotide triphosphate hydrolases"/>
    <property type="match status" value="1"/>
</dbReference>
<gene>
    <name evidence="2" type="ORF">B0A55_09058</name>
</gene>
<protein>
    <submittedName>
        <fullName evidence="2">Uncharacterized protein</fullName>
    </submittedName>
</protein>
<organism evidence="2 3">
    <name type="scientific">Friedmanniomyces simplex</name>
    <dbReference type="NCBI Taxonomy" id="329884"/>
    <lineage>
        <taxon>Eukaryota</taxon>
        <taxon>Fungi</taxon>
        <taxon>Dikarya</taxon>
        <taxon>Ascomycota</taxon>
        <taxon>Pezizomycotina</taxon>
        <taxon>Dothideomycetes</taxon>
        <taxon>Dothideomycetidae</taxon>
        <taxon>Mycosphaerellales</taxon>
        <taxon>Teratosphaeriaceae</taxon>
        <taxon>Friedmanniomyces</taxon>
    </lineage>
</organism>
<sequence length="239" mass="26763">MSHDEPPEIPILLLGDSGVGNRLTLGQNHPPTATLPSLHDLNQPFPFNIRLYARPYRFDFSDTASPTHYTLLRPAVIILCYSIADPSTLSSLKSNWKKVVETHFNYDEMIPVIVLGLQRDVREKEDYDGVVRTGKDRKGKGDIVYPQEALRVAQEMRCDRQDKGNGLLRAIGIIIPPIFLLEAIHDPITTKTSSKANHVSPSTSLAAGNSTPRTHSSSFFGHFRQYHARGRSEPYPVHL</sequence>
<dbReference type="GO" id="GO:0005525">
    <property type="term" value="F:GTP binding"/>
    <property type="evidence" value="ECO:0007669"/>
    <property type="project" value="InterPro"/>
</dbReference>
<dbReference type="AlphaFoldDB" id="A0A4U0X1S3"/>
<name>A0A4U0X1S3_9PEZI</name>
<dbReference type="SUPFAM" id="SSF52540">
    <property type="entry name" value="P-loop containing nucleoside triphosphate hydrolases"/>
    <property type="match status" value="1"/>
</dbReference>
<dbReference type="Proteomes" id="UP000309340">
    <property type="component" value="Unassembled WGS sequence"/>
</dbReference>
<dbReference type="Pfam" id="PF00071">
    <property type="entry name" value="Ras"/>
    <property type="match status" value="1"/>
</dbReference>
<accession>A0A4U0X1S3</accession>
<comment type="caution">
    <text evidence="2">The sequence shown here is derived from an EMBL/GenBank/DDBJ whole genome shotgun (WGS) entry which is preliminary data.</text>
</comment>
<dbReference type="GO" id="GO:0003924">
    <property type="term" value="F:GTPase activity"/>
    <property type="evidence" value="ECO:0007669"/>
    <property type="project" value="InterPro"/>
</dbReference>
<dbReference type="InterPro" id="IPR001806">
    <property type="entry name" value="Small_GTPase"/>
</dbReference>
<reference evidence="2 3" key="1">
    <citation type="submission" date="2017-03" db="EMBL/GenBank/DDBJ databases">
        <title>Genomes of endolithic fungi from Antarctica.</title>
        <authorList>
            <person name="Coleine C."/>
            <person name="Masonjones S."/>
            <person name="Stajich J.E."/>
        </authorList>
    </citation>
    <scope>NUCLEOTIDE SEQUENCE [LARGE SCALE GENOMIC DNA]</scope>
    <source>
        <strain evidence="2 3">CCFEE 5184</strain>
    </source>
</reference>
<evidence type="ECO:0000313" key="2">
    <source>
        <dbReference type="EMBL" id="TKA68215.1"/>
    </source>
</evidence>
<dbReference type="InterPro" id="IPR027417">
    <property type="entry name" value="P-loop_NTPase"/>
</dbReference>
<keyword evidence="3" id="KW-1185">Reference proteome</keyword>
<proteinExistence type="predicted"/>
<dbReference type="EMBL" id="NAJQ01000524">
    <property type="protein sequence ID" value="TKA68215.1"/>
    <property type="molecule type" value="Genomic_DNA"/>
</dbReference>
<feature type="region of interest" description="Disordered" evidence="1">
    <location>
        <begin position="191"/>
        <end position="218"/>
    </location>
</feature>
<dbReference type="STRING" id="329884.A0A4U0X1S3"/>
<evidence type="ECO:0000256" key="1">
    <source>
        <dbReference type="SAM" id="MobiDB-lite"/>
    </source>
</evidence>
<dbReference type="OrthoDB" id="25896at2759"/>